<dbReference type="InterPro" id="IPR012902">
    <property type="entry name" value="N_methyl_site"/>
</dbReference>
<keyword evidence="1" id="KW-0812">Transmembrane</keyword>
<dbReference type="Pfam" id="PF07963">
    <property type="entry name" value="N_methyl"/>
    <property type="match status" value="1"/>
</dbReference>
<dbReference type="EMBL" id="LBPD01000010">
    <property type="protein sequence ID" value="KKP51967.1"/>
    <property type="molecule type" value="Genomic_DNA"/>
</dbReference>
<keyword evidence="1" id="KW-1133">Transmembrane helix</keyword>
<keyword evidence="1" id="KW-0472">Membrane</keyword>
<dbReference type="SUPFAM" id="SSF54523">
    <property type="entry name" value="Pili subunits"/>
    <property type="match status" value="1"/>
</dbReference>
<dbReference type="Pfam" id="PF16732">
    <property type="entry name" value="ComP_DUS"/>
    <property type="match status" value="1"/>
</dbReference>
<dbReference type="AlphaFoldDB" id="A0A0G0D9J4"/>
<dbReference type="GO" id="GO:0043683">
    <property type="term" value="P:type IV pilus assembly"/>
    <property type="evidence" value="ECO:0007669"/>
    <property type="project" value="InterPro"/>
</dbReference>
<comment type="caution">
    <text evidence="2">The sequence shown here is derived from an EMBL/GenBank/DDBJ whole genome shotgun (WGS) entry which is preliminary data.</text>
</comment>
<accession>A0A0G0D9J4</accession>
<dbReference type="InterPro" id="IPR045584">
    <property type="entry name" value="Pilin-like"/>
</dbReference>
<dbReference type="NCBIfam" id="TIGR02532">
    <property type="entry name" value="IV_pilin_GFxxxE"/>
    <property type="match status" value="1"/>
</dbReference>
<dbReference type="InterPro" id="IPR031982">
    <property type="entry name" value="PilE-like"/>
</dbReference>
<dbReference type="PROSITE" id="PS00409">
    <property type="entry name" value="PROKAR_NTER_METHYL"/>
    <property type="match status" value="1"/>
</dbReference>
<protein>
    <submittedName>
        <fullName evidence="2">Type IV pilus biogenesis protein PilE</fullName>
    </submittedName>
</protein>
<sequence>MIKKGFTLLEMLVVIGIIAILVSMGFASYSTVQKKARDAKRQGDLKAAQQVMEQCYSVNSFAYPTISGSPGTITATCPAPNTSITFTLTDPLNTGTYQYTVSTTTTTAYTITADTETSTTDFSVSNQQ</sequence>
<evidence type="ECO:0000256" key="1">
    <source>
        <dbReference type="SAM" id="Phobius"/>
    </source>
</evidence>
<name>A0A0G0D9J4_9BACT</name>
<organism evidence="2 3">
    <name type="scientific">Candidatus Roizmanbacteria bacterium GW2011_GWA2_33_33</name>
    <dbReference type="NCBI Taxonomy" id="1618476"/>
    <lineage>
        <taxon>Bacteria</taxon>
        <taxon>Candidatus Roizmaniibacteriota</taxon>
    </lineage>
</organism>
<gene>
    <name evidence="2" type="ORF">UR42_C0010G0006</name>
</gene>
<reference evidence="2 3" key="1">
    <citation type="journal article" date="2015" name="Nature">
        <title>rRNA introns, odd ribosomes, and small enigmatic genomes across a large radiation of phyla.</title>
        <authorList>
            <person name="Brown C.T."/>
            <person name="Hug L.A."/>
            <person name="Thomas B.C."/>
            <person name="Sharon I."/>
            <person name="Castelle C.J."/>
            <person name="Singh A."/>
            <person name="Wilkins M.J."/>
            <person name="Williams K.H."/>
            <person name="Banfield J.F."/>
        </authorList>
    </citation>
    <scope>NUCLEOTIDE SEQUENCE [LARGE SCALE GENOMIC DNA]</scope>
</reference>
<evidence type="ECO:0000313" key="3">
    <source>
        <dbReference type="Proteomes" id="UP000034045"/>
    </source>
</evidence>
<feature type="transmembrane region" description="Helical" evidence="1">
    <location>
        <begin position="12"/>
        <end position="32"/>
    </location>
</feature>
<dbReference type="Gene3D" id="3.30.700.10">
    <property type="entry name" value="Glycoprotein, Type 4 Pilin"/>
    <property type="match status" value="1"/>
</dbReference>
<evidence type="ECO:0000313" key="2">
    <source>
        <dbReference type="EMBL" id="KKP51967.1"/>
    </source>
</evidence>
<dbReference type="Proteomes" id="UP000034045">
    <property type="component" value="Unassembled WGS sequence"/>
</dbReference>
<proteinExistence type="predicted"/>